<dbReference type="PANTHER" id="PTHR45641">
    <property type="entry name" value="TETRATRICOPEPTIDE REPEAT PROTEIN (AFU_ORTHOLOGUE AFUA_6G03870)"/>
    <property type="match status" value="1"/>
</dbReference>
<feature type="region of interest" description="Disordered" evidence="4">
    <location>
        <begin position="734"/>
        <end position="785"/>
    </location>
</feature>
<feature type="compositionally biased region" description="Polar residues" evidence="4">
    <location>
        <begin position="12"/>
        <end position="24"/>
    </location>
</feature>
<dbReference type="PROSITE" id="PS50005">
    <property type="entry name" value="TPR"/>
    <property type="match status" value="4"/>
</dbReference>
<keyword evidence="2 3" id="KW-0802">TPR repeat</keyword>
<dbReference type="InterPro" id="IPR019734">
    <property type="entry name" value="TPR_rpt"/>
</dbReference>
<feature type="repeat" description="TPR" evidence="3">
    <location>
        <begin position="498"/>
        <end position="531"/>
    </location>
</feature>
<dbReference type="InterPro" id="IPR011990">
    <property type="entry name" value="TPR-like_helical_dom_sf"/>
</dbReference>
<reference evidence="6" key="1">
    <citation type="submission" date="2021-02" db="EMBL/GenBank/DDBJ databases">
        <authorList>
            <person name="Nowell W R."/>
        </authorList>
    </citation>
    <scope>NUCLEOTIDE SEQUENCE</scope>
</reference>
<evidence type="ECO:0000313" key="6">
    <source>
        <dbReference type="EMBL" id="CAF1162795.1"/>
    </source>
</evidence>
<organism evidence="6 7">
    <name type="scientific">Rotaria sordida</name>
    <dbReference type="NCBI Taxonomy" id="392033"/>
    <lineage>
        <taxon>Eukaryota</taxon>
        <taxon>Metazoa</taxon>
        <taxon>Spiralia</taxon>
        <taxon>Gnathifera</taxon>
        <taxon>Rotifera</taxon>
        <taxon>Eurotatoria</taxon>
        <taxon>Bdelloidea</taxon>
        <taxon>Philodinida</taxon>
        <taxon>Philodinidae</taxon>
        <taxon>Rotaria</taxon>
    </lineage>
</organism>
<dbReference type="AlphaFoldDB" id="A0A814TJ89"/>
<feature type="domain" description="ADP ribosyltransferase" evidence="5">
    <location>
        <begin position="262"/>
        <end position="425"/>
    </location>
</feature>
<comment type="caution">
    <text evidence="6">The sequence shown here is derived from an EMBL/GenBank/DDBJ whole genome shotgun (WGS) entry which is preliminary data.</text>
</comment>
<feature type="compositionally biased region" description="Basic and acidic residues" evidence="4">
    <location>
        <begin position="1"/>
        <end position="11"/>
    </location>
</feature>
<dbReference type="PROSITE" id="PS51996">
    <property type="entry name" value="TR_MART"/>
    <property type="match status" value="1"/>
</dbReference>
<dbReference type="Proteomes" id="UP000663854">
    <property type="component" value="Unassembled WGS sequence"/>
</dbReference>
<gene>
    <name evidence="6" type="ORF">PYM288_LOCUS22836</name>
</gene>
<feature type="region of interest" description="Disordered" evidence="4">
    <location>
        <begin position="1"/>
        <end position="24"/>
    </location>
</feature>
<sequence>MTTTLKDDGKNLKQQQQDHASSASNKITVVDKSKFFHALTNPTEEPLHLPASISLSMTNKILDPQQNLESIILIWYDSNIDKTNDTEETMNVLREINNCVVFHIDLQICINYIKSIKNEKIFLITSGQDATIILKEVNSLIQVDSVFIFCFKPEKYQHLLQKFTKLIGIYSKRHDLINSLKENIILVEKHLQTFNFYNQYKEKSIRNLSKESAEFLWFQMFKDVILRLPRDNRSKQQMIEFCQHYYRGNQKELKLIDEFKMNYQSNMAIKWYTKETFLYKIINKSLRTEDIEQLHIFRFFIVDLSFNLVVEYRKLKDKGEKIVMLYRGQKMEEEELKNLKQNEHNLISTNGFLSTSRSKQLAIKFATKSTTRTNVFPVLYEIECNIQKTESIIFADIAQFSDYADELEVLFDLGSTFEIISINEDKHLNLWLIKLKASDKGSKIAKEYVELNRKEEEETSIELIFGKLLIDMGQYDQSLKYFQSLLLNNDPVQNQDIARINNLIGSAYHSKGDLEKALEYYEHAYDLMINVKPKRLKDSARPLTNIGLVYHQKGQYDRALKLYLKAMEIFETCYGKEHLKTAKTLTNIGSIYTEIEEYQRALQYYENVLKIQQRFLPLYHIDIAMTWNNIAVVYEKLNNLDRALKYYQESLNMKQKLLPPDHQDIISTRNNIANINDRMHQLQITTPVTTMPKFGVRNKLQDSLSTAAIDSSELEYRYPMTDFESPKLDYSIEGSNRPKLDYPKSSCLPPKLRNESNTDSSNIPKHAHPKYNAMSTSSSSSMEDK</sequence>
<dbReference type="Gene3D" id="3.90.176.10">
    <property type="entry name" value="Toxin ADP-ribosyltransferase, Chain A, domain 1"/>
    <property type="match status" value="1"/>
</dbReference>
<protein>
    <recommendedName>
        <fullName evidence="5">ADP ribosyltransferase domain-containing protein</fullName>
    </recommendedName>
</protein>
<dbReference type="Gene3D" id="1.25.40.10">
    <property type="entry name" value="Tetratricopeptide repeat domain"/>
    <property type="match status" value="2"/>
</dbReference>
<evidence type="ECO:0000256" key="4">
    <source>
        <dbReference type="SAM" id="MobiDB-lite"/>
    </source>
</evidence>
<dbReference type="InterPro" id="IPR003540">
    <property type="entry name" value="ADP-ribosyltransferase"/>
</dbReference>
<dbReference type="Pfam" id="PF13424">
    <property type="entry name" value="TPR_12"/>
    <property type="match status" value="3"/>
</dbReference>
<feature type="compositionally biased region" description="Low complexity" evidence="4">
    <location>
        <begin position="775"/>
        <end position="785"/>
    </location>
</feature>
<dbReference type="SUPFAM" id="SSF48452">
    <property type="entry name" value="TPR-like"/>
    <property type="match status" value="1"/>
</dbReference>
<feature type="repeat" description="TPR" evidence="3">
    <location>
        <begin position="624"/>
        <end position="657"/>
    </location>
</feature>
<evidence type="ECO:0000256" key="1">
    <source>
        <dbReference type="ARBA" id="ARBA00022737"/>
    </source>
</evidence>
<proteinExistence type="predicted"/>
<accession>A0A814TJ89</accession>
<keyword evidence="1" id="KW-0677">Repeat</keyword>
<evidence type="ECO:0000313" key="7">
    <source>
        <dbReference type="Proteomes" id="UP000663854"/>
    </source>
</evidence>
<evidence type="ECO:0000256" key="2">
    <source>
        <dbReference type="ARBA" id="ARBA00022803"/>
    </source>
</evidence>
<dbReference type="EMBL" id="CAJNOH010001008">
    <property type="protein sequence ID" value="CAF1162795.1"/>
    <property type="molecule type" value="Genomic_DNA"/>
</dbReference>
<dbReference type="GO" id="GO:0005576">
    <property type="term" value="C:extracellular region"/>
    <property type="evidence" value="ECO:0007669"/>
    <property type="project" value="InterPro"/>
</dbReference>
<feature type="repeat" description="TPR" evidence="3">
    <location>
        <begin position="582"/>
        <end position="615"/>
    </location>
</feature>
<dbReference type="SUPFAM" id="SSF56399">
    <property type="entry name" value="ADP-ribosylation"/>
    <property type="match status" value="1"/>
</dbReference>
<dbReference type="Pfam" id="PF03496">
    <property type="entry name" value="ADPrib_exo_Tox"/>
    <property type="match status" value="1"/>
</dbReference>
<dbReference type="PANTHER" id="PTHR45641:SF19">
    <property type="entry name" value="NEPHROCYSTIN-3"/>
    <property type="match status" value="1"/>
</dbReference>
<evidence type="ECO:0000259" key="5">
    <source>
        <dbReference type="Pfam" id="PF03496"/>
    </source>
</evidence>
<dbReference type="SMART" id="SM00028">
    <property type="entry name" value="TPR"/>
    <property type="match status" value="5"/>
</dbReference>
<name>A0A814TJ89_9BILA</name>
<evidence type="ECO:0000256" key="3">
    <source>
        <dbReference type="PROSITE-ProRule" id="PRU00339"/>
    </source>
</evidence>
<dbReference type="PROSITE" id="PS50293">
    <property type="entry name" value="TPR_REGION"/>
    <property type="match status" value="2"/>
</dbReference>
<feature type="repeat" description="TPR" evidence="3">
    <location>
        <begin position="540"/>
        <end position="573"/>
    </location>
</feature>